<name>A0AAV4AGQ6_9GAST</name>
<reference evidence="1 2" key="1">
    <citation type="journal article" date="2021" name="Elife">
        <title>Chloroplast acquisition without the gene transfer in kleptoplastic sea slugs, Plakobranchus ocellatus.</title>
        <authorList>
            <person name="Maeda T."/>
            <person name="Takahashi S."/>
            <person name="Yoshida T."/>
            <person name="Shimamura S."/>
            <person name="Takaki Y."/>
            <person name="Nagai Y."/>
            <person name="Toyoda A."/>
            <person name="Suzuki Y."/>
            <person name="Arimoto A."/>
            <person name="Ishii H."/>
            <person name="Satoh N."/>
            <person name="Nishiyama T."/>
            <person name="Hasebe M."/>
            <person name="Maruyama T."/>
            <person name="Minagawa J."/>
            <person name="Obokata J."/>
            <person name="Shigenobu S."/>
        </authorList>
    </citation>
    <scope>NUCLEOTIDE SEQUENCE [LARGE SCALE GENOMIC DNA]</scope>
</reference>
<comment type="caution">
    <text evidence="1">The sequence shown here is derived from an EMBL/GenBank/DDBJ whole genome shotgun (WGS) entry which is preliminary data.</text>
</comment>
<evidence type="ECO:0000313" key="2">
    <source>
        <dbReference type="Proteomes" id="UP000735302"/>
    </source>
</evidence>
<dbReference type="Proteomes" id="UP000735302">
    <property type="component" value="Unassembled WGS sequence"/>
</dbReference>
<sequence length="96" mass="10658">MLCPLSAIRRKDRNMFASVLMIPPSSIPQVVVQGRSRLLCGTFNATSSQAKYICGLDSFPSLHRRHSAVEDQTSLRRAACVSRLHKKKICVALLMS</sequence>
<evidence type="ECO:0008006" key="3">
    <source>
        <dbReference type="Google" id="ProtNLM"/>
    </source>
</evidence>
<gene>
    <name evidence="1" type="ORF">PoB_003336400</name>
</gene>
<proteinExistence type="predicted"/>
<accession>A0AAV4AGQ6</accession>
<dbReference type="EMBL" id="BLXT01003801">
    <property type="protein sequence ID" value="GFO06859.1"/>
    <property type="molecule type" value="Genomic_DNA"/>
</dbReference>
<protein>
    <recommendedName>
        <fullName evidence="3">Sema domain-containing protein</fullName>
    </recommendedName>
</protein>
<dbReference type="AlphaFoldDB" id="A0AAV4AGQ6"/>
<keyword evidence="2" id="KW-1185">Reference proteome</keyword>
<evidence type="ECO:0000313" key="1">
    <source>
        <dbReference type="EMBL" id="GFO06859.1"/>
    </source>
</evidence>
<organism evidence="1 2">
    <name type="scientific">Plakobranchus ocellatus</name>
    <dbReference type="NCBI Taxonomy" id="259542"/>
    <lineage>
        <taxon>Eukaryota</taxon>
        <taxon>Metazoa</taxon>
        <taxon>Spiralia</taxon>
        <taxon>Lophotrochozoa</taxon>
        <taxon>Mollusca</taxon>
        <taxon>Gastropoda</taxon>
        <taxon>Heterobranchia</taxon>
        <taxon>Euthyneura</taxon>
        <taxon>Panpulmonata</taxon>
        <taxon>Sacoglossa</taxon>
        <taxon>Placobranchoidea</taxon>
        <taxon>Plakobranchidae</taxon>
        <taxon>Plakobranchus</taxon>
    </lineage>
</organism>